<evidence type="ECO:0000256" key="2">
    <source>
        <dbReference type="ARBA" id="ARBA00022527"/>
    </source>
</evidence>
<dbReference type="Pfam" id="PF00069">
    <property type="entry name" value="Pkinase"/>
    <property type="match status" value="1"/>
</dbReference>
<dbReference type="PANTHER" id="PTHR46008">
    <property type="entry name" value="LEAF RUST 10 DISEASE-RESISTANCE LOCUS RECEPTOR-LIKE PROTEIN KINASE-LIKE 1.4"/>
    <property type="match status" value="1"/>
</dbReference>
<keyword evidence="9 14" id="KW-1133">Transmembrane helix</keyword>
<protein>
    <submittedName>
        <fullName evidence="16">Wall-associated receptor kinase-like 14</fullName>
    </submittedName>
</protein>
<dbReference type="InterPro" id="IPR017441">
    <property type="entry name" value="Protein_kinase_ATP_BS"/>
</dbReference>
<dbReference type="Proteomes" id="UP000685013">
    <property type="component" value="Chromosome 7"/>
</dbReference>
<keyword evidence="8 12" id="KW-0067">ATP-binding</keyword>
<dbReference type="AlphaFoldDB" id="A0AAV6NCD0"/>
<sequence length="706" mass="77805">MSGCGKEMAECGCRENGRKVISEEKEMIANGLGKEGTAISEGGDDSVCFLFSWSKLESTMTLHRYFVIVIIAFLSDSLTIAEELTPCETGNSAEFVHHPFGFSNKSEIKLNCSENGEIQIGRFQVQNITERSILIKLPSECNISIDSISELFAKNYRPTLRNSLLLNCTERPIPCGIIANFDQNQPQNCGFNGNNLSCFTEPKQNGFMPALDKCQSLLYSVFVNSSSESTSEIEFGVIELEWWLSPLASGGCAKNANPTDITNSTGLLGFRCQCTKGYEGNAYAGVAHGCRKVSHQCNPKTFITGRCVFVGAFLMAILTLICYCIRRRSMCLKGQMSAKRLLSEAAGNSSVTLYPYKEIERATNGFSEKQRLGTGAFGTVYAGRLHEDEWVAVKKIKYRDHNSIDQVMNEIKLLSSRERGNGLRWTTRLTIAAETSNAIAYLHSAVHPPIYHRDIKSSNILLDHGFKSKVADFGLSRLGMTEISHISTAPQGTPGYVDPQYHQNFYLSDKSDVYSFGVVLVEIITALKVVDFTRPQSEVNLAALAIDRIGRGAVDELIDPFLEPHRDAWTLYSIHKVAELAFRCLAFHSDMRPSMTEVAEELESIRRNGWTSMEENLCAASSAGSACSSPRSISDRSISSITIKKAGLLAGLGSQRLIIPPENNHQKDHLPPVEEVTDSSPVSIQDPWLSEQSSPSTNSLLGNVVR</sequence>
<dbReference type="PROSITE" id="PS00107">
    <property type="entry name" value="PROTEIN_KINASE_ATP"/>
    <property type="match status" value="1"/>
</dbReference>
<evidence type="ECO:0000256" key="3">
    <source>
        <dbReference type="ARBA" id="ARBA00022679"/>
    </source>
</evidence>
<feature type="domain" description="Protein kinase" evidence="15">
    <location>
        <begin position="366"/>
        <end position="605"/>
    </location>
</feature>
<gene>
    <name evidence="16" type="primary">WAKL14</name>
    <name evidence="16" type="ORF">SDJN03_11618</name>
</gene>
<dbReference type="FunFam" id="1.10.510.10:FF:000161">
    <property type="entry name" value="Wall-associated receptor kinase-like 20"/>
    <property type="match status" value="1"/>
</dbReference>
<dbReference type="PROSITE" id="PS00108">
    <property type="entry name" value="PROTEIN_KINASE_ST"/>
    <property type="match status" value="1"/>
</dbReference>
<dbReference type="SMART" id="SM00220">
    <property type="entry name" value="S_TKc"/>
    <property type="match status" value="1"/>
</dbReference>
<feature type="transmembrane region" description="Helical" evidence="14">
    <location>
        <begin position="303"/>
        <end position="325"/>
    </location>
</feature>
<comment type="subcellular location">
    <subcellularLocation>
        <location evidence="1">Membrane</location>
        <topology evidence="1">Single-pass membrane protein</topology>
    </subcellularLocation>
</comment>
<keyword evidence="7 16" id="KW-0418">Kinase</keyword>
<keyword evidence="5" id="KW-0732">Signal</keyword>
<evidence type="ECO:0000256" key="7">
    <source>
        <dbReference type="ARBA" id="ARBA00022777"/>
    </source>
</evidence>
<evidence type="ECO:0000256" key="6">
    <source>
        <dbReference type="ARBA" id="ARBA00022741"/>
    </source>
</evidence>
<keyword evidence="2" id="KW-0723">Serine/threonine-protein kinase</keyword>
<evidence type="ECO:0000259" key="15">
    <source>
        <dbReference type="PROSITE" id="PS50011"/>
    </source>
</evidence>
<dbReference type="EMBL" id="JAGKQH010000007">
    <property type="protein sequence ID" value="KAG6595065.1"/>
    <property type="molecule type" value="Genomic_DNA"/>
</dbReference>
<evidence type="ECO:0000256" key="9">
    <source>
        <dbReference type="ARBA" id="ARBA00022989"/>
    </source>
</evidence>
<keyword evidence="4 14" id="KW-0812">Transmembrane</keyword>
<dbReference type="PANTHER" id="PTHR46008:SF62">
    <property type="entry name" value="PROTEIN KINASE DOMAIN-CONTAINING PROTEIN"/>
    <property type="match status" value="1"/>
</dbReference>
<evidence type="ECO:0000256" key="8">
    <source>
        <dbReference type="ARBA" id="ARBA00022840"/>
    </source>
</evidence>
<keyword evidence="6 12" id="KW-0547">Nucleotide-binding</keyword>
<evidence type="ECO:0000256" key="11">
    <source>
        <dbReference type="ARBA" id="ARBA00023180"/>
    </source>
</evidence>
<evidence type="ECO:0000256" key="13">
    <source>
        <dbReference type="SAM" id="MobiDB-lite"/>
    </source>
</evidence>
<keyword evidence="11" id="KW-0325">Glycoprotein</keyword>
<dbReference type="GO" id="GO:0004674">
    <property type="term" value="F:protein serine/threonine kinase activity"/>
    <property type="evidence" value="ECO:0007669"/>
    <property type="project" value="UniProtKB-KW"/>
</dbReference>
<feature type="compositionally biased region" description="Polar residues" evidence="13">
    <location>
        <begin position="690"/>
        <end position="706"/>
    </location>
</feature>
<evidence type="ECO:0000256" key="1">
    <source>
        <dbReference type="ARBA" id="ARBA00004167"/>
    </source>
</evidence>
<proteinExistence type="predicted"/>
<name>A0AAV6NCD0_9ROSI</name>
<dbReference type="GO" id="GO:0005886">
    <property type="term" value="C:plasma membrane"/>
    <property type="evidence" value="ECO:0007669"/>
    <property type="project" value="UniProtKB-ARBA"/>
</dbReference>
<keyword evidence="10 14" id="KW-0472">Membrane</keyword>
<keyword evidence="16" id="KW-0675">Receptor</keyword>
<dbReference type="InterPro" id="IPR008271">
    <property type="entry name" value="Ser/Thr_kinase_AS"/>
</dbReference>
<evidence type="ECO:0000256" key="4">
    <source>
        <dbReference type="ARBA" id="ARBA00022692"/>
    </source>
</evidence>
<evidence type="ECO:0000256" key="5">
    <source>
        <dbReference type="ARBA" id="ARBA00022729"/>
    </source>
</evidence>
<evidence type="ECO:0000313" key="17">
    <source>
        <dbReference type="Proteomes" id="UP000685013"/>
    </source>
</evidence>
<reference evidence="16 17" key="1">
    <citation type="journal article" date="2021" name="Hortic Res">
        <title>The domestication of Cucurbita argyrosperma as revealed by the genome of its wild relative.</title>
        <authorList>
            <person name="Barrera-Redondo J."/>
            <person name="Sanchez-de la Vega G."/>
            <person name="Aguirre-Liguori J.A."/>
            <person name="Castellanos-Morales G."/>
            <person name="Gutierrez-Guerrero Y.T."/>
            <person name="Aguirre-Dugua X."/>
            <person name="Aguirre-Planter E."/>
            <person name="Tenaillon M.I."/>
            <person name="Lira-Saade R."/>
            <person name="Eguiarte L.E."/>
        </authorList>
    </citation>
    <scope>NUCLEOTIDE SEQUENCE [LARGE SCALE GENOMIC DNA]</scope>
    <source>
        <strain evidence="16">JBR-2021</strain>
    </source>
</reference>
<feature type="binding site" evidence="12">
    <location>
        <position position="395"/>
    </location>
    <ligand>
        <name>ATP</name>
        <dbReference type="ChEBI" id="CHEBI:30616"/>
    </ligand>
</feature>
<evidence type="ECO:0000256" key="10">
    <source>
        <dbReference type="ARBA" id="ARBA00023136"/>
    </source>
</evidence>
<feature type="non-terminal residue" evidence="16">
    <location>
        <position position="1"/>
    </location>
</feature>
<comment type="caution">
    <text evidence="16">The sequence shown here is derived from an EMBL/GenBank/DDBJ whole genome shotgun (WGS) entry which is preliminary data.</text>
</comment>
<feature type="region of interest" description="Disordered" evidence="13">
    <location>
        <begin position="660"/>
        <end position="706"/>
    </location>
</feature>
<evidence type="ECO:0000256" key="14">
    <source>
        <dbReference type="SAM" id="Phobius"/>
    </source>
</evidence>
<keyword evidence="17" id="KW-1185">Reference proteome</keyword>
<dbReference type="PROSITE" id="PS50011">
    <property type="entry name" value="PROTEIN_KINASE_DOM"/>
    <property type="match status" value="1"/>
</dbReference>
<accession>A0AAV6NCD0</accession>
<dbReference type="InterPro" id="IPR000719">
    <property type="entry name" value="Prot_kinase_dom"/>
</dbReference>
<dbReference type="GO" id="GO:0005524">
    <property type="term" value="F:ATP binding"/>
    <property type="evidence" value="ECO:0007669"/>
    <property type="project" value="UniProtKB-UniRule"/>
</dbReference>
<evidence type="ECO:0000256" key="12">
    <source>
        <dbReference type="PROSITE-ProRule" id="PRU10141"/>
    </source>
</evidence>
<keyword evidence="3" id="KW-0808">Transferase</keyword>
<organism evidence="16 17">
    <name type="scientific">Cucurbita argyrosperma subsp. sororia</name>
    <dbReference type="NCBI Taxonomy" id="37648"/>
    <lineage>
        <taxon>Eukaryota</taxon>
        <taxon>Viridiplantae</taxon>
        <taxon>Streptophyta</taxon>
        <taxon>Embryophyta</taxon>
        <taxon>Tracheophyta</taxon>
        <taxon>Spermatophyta</taxon>
        <taxon>Magnoliopsida</taxon>
        <taxon>eudicotyledons</taxon>
        <taxon>Gunneridae</taxon>
        <taxon>Pentapetalae</taxon>
        <taxon>rosids</taxon>
        <taxon>fabids</taxon>
        <taxon>Cucurbitales</taxon>
        <taxon>Cucurbitaceae</taxon>
        <taxon>Cucurbiteae</taxon>
        <taxon>Cucurbita</taxon>
    </lineage>
</organism>
<evidence type="ECO:0000313" key="16">
    <source>
        <dbReference type="EMBL" id="KAG6595065.1"/>
    </source>
</evidence>